<name>A0AA38WAV3_9ASTR</name>
<evidence type="ECO:0000259" key="1">
    <source>
        <dbReference type="Pfam" id="PF00078"/>
    </source>
</evidence>
<dbReference type="EMBL" id="JARYMX010000006">
    <property type="protein sequence ID" value="KAJ9545225.1"/>
    <property type="molecule type" value="Genomic_DNA"/>
</dbReference>
<feature type="domain" description="Reverse transcriptase" evidence="1">
    <location>
        <begin position="561"/>
        <end position="704"/>
    </location>
</feature>
<dbReference type="InterPro" id="IPR000477">
    <property type="entry name" value="RT_dom"/>
</dbReference>
<dbReference type="AlphaFoldDB" id="A0AA38WAV3"/>
<accession>A0AA38WAV3</accession>
<dbReference type="InterPro" id="IPR026960">
    <property type="entry name" value="RVT-Znf"/>
</dbReference>
<dbReference type="PANTHER" id="PTHR33116:SF79">
    <property type="entry name" value="REVERSE TRANSCRIPTASE DOMAIN, ZINC FINGER, CCHC-TYPE-RELATED"/>
    <property type="match status" value="1"/>
</dbReference>
<dbReference type="Pfam" id="PF03372">
    <property type="entry name" value="Exo_endo_phos"/>
    <property type="match status" value="1"/>
</dbReference>
<sequence>MGKESKRSWAKKMVSDHKISFLCLQETKVVIEHEWQVKSVWGGNNLGFAALDSSGNSAGILTVWNDNLFKLQSSFKQEGFVAVLGLWQGNNAKLGVINVYAPQNARRKKELWENISRVMRLDTEAAWIVCGDFNEVRSADERKGSTFDPLGARCFNSFISSAGLSEFSLGGRKFTWMNADCSKLSKLDRFLASVDFVALWPSAHSLALPRIYSDHCPILLDCGRVDFGPTPFKLFNSWLAKPGFEDLVRGRWNDPLPEFEVFSKVERLSRKLRHLKALIKSWNVDSKKNSDQEIASLKQKIAAIDVLAEASTLDNNTVKERGELLLKLGDLVSAKTSDLKQKAKARWLLDGDENTRFFHGLVNHKMKKSRIHGLNVNGSWVTDADRIKEAARSFFENKFAESHPFRPTISSSLFKKITDSQRASLEAPFTEKEVKDAVWSCGNNKAPGPDGFTFEFVRKYWDIVGKDFVEVIKFFESNHRLNPGSNSSFITLVPKVSDPLSLADYRPINLIGCITKLISKILAERLKGVLNSIISHSQTAFIKGRNGIWREKWRDWVMGCICTAKASILINGSPSKEFHLGKGARQGDPLAPFLFILAAEGLSVVMREAHRANLFNGVKLDNLDEELSVFQFADDAIFIGDWSLINAKNLIRILKCFEAASGLKINMEKSRLSGVSVTSNDVSRMARWLGCKEESVPFRYLGLPVGGNMKLVANWQSLIDKFRMKLSSEQSLTAGSNRGERGIWNSICGIEKDLRELGINLNSLMQRNEAANRWEWVLESNKLFSVRSLRQLIDAIHLPTADEETDWTGWIPSKANILLWRVLLNRLATKDNLLARGVSLSTTDCPMCLTNMENLDHLMALCSTTKVVNAYLRAWVDWWPTGTSSTQDFWMQICSSRGNPVHTKVRKVIGAAFFWTIWTKRNITVFKGKTISEKEIFSDIQFLAFNWVKCRSKGGNSLRWESWTCNPVDAVLSCNPLAPR</sequence>
<reference evidence="4" key="1">
    <citation type="submission" date="2023-03" db="EMBL/GenBank/DDBJ databases">
        <title>Chromosome-scale reference genome and RAD-based genetic map of yellow starthistle (Centaurea solstitialis) reveal putative structural variation and QTLs associated with invader traits.</title>
        <authorList>
            <person name="Reatini B."/>
            <person name="Cang F.A."/>
            <person name="Jiang Q."/>
            <person name="Mckibben M.T.W."/>
            <person name="Barker M.S."/>
            <person name="Rieseberg L.H."/>
            <person name="Dlugosch K.M."/>
        </authorList>
    </citation>
    <scope>NUCLEOTIDE SEQUENCE</scope>
    <source>
        <strain evidence="4">CAN-66</strain>
        <tissue evidence="4">Leaf</tissue>
    </source>
</reference>
<dbReference type="Proteomes" id="UP001172457">
    <property type="component" value="Chromosome 6"/>
</dbReference>
<evidence type="ECO:0000259" key="3">
    <source>
        <dbReference type="Pfam" id="PF13966"/>
    </source>
</evidence>
<dbReference type="CDD" id="cd01650">
    <property type="entry name" value="RT_nLTR_like"/>
    <property type="match status" value="1"/>
</dbReference>
<evidence type="ECO:0000259" key="2">
    <source>
        <dbReference type="Pfam" id="PF03372"/>
    </source>
</evidence>
<dbReference type="PANTHER" id="PTHR33116">
    <property type="entry name" value="REVERSE TRANSCRIPTASE ZINC-BINDING DOMAIN-CONTAINING PROTEIN-RELATED-RELATED"/>
    <property type="match status" value="1"/>
</dbReference>
<proteinExistence type="predicted"/>
<gene>
    <name evidence="4" type="ORF">OSB04_024932</name>
</gene>
<dbReference type="InterPro" id="IPR005135">
    <property type="entry name" value="Endo/exonuclease/phosphatase"/>
</dbReference>
<dbReference type="InterPro" id="IPR043502">
    <property type="entry name" value="DNA/RNA_pol_sf"/>
</dbReference>
<dbReference type="Pfam" id="PF13966">
    <property type="entry name" value="zf-RVT"/>
    <property type="match status" value="1"/>
</dbReference>
<evidence type="ECO:0000313" key="4">
    <source>
        <dbReference type="EMBL" id="KAJ9545225.1"/>
    </source>
</evidence>
<feature type="domain" description="Endonuclease/exonuclease/phosphatase" evidence="2">
    <location>
        <begin position="14"/>
        <end position="215"/>
    </location>
</feature>
<evidence type="ECO:0008006" key="6">
    <source>
        <dbReference type="Google" id="ProtNLM"/>
    </source>
</evidence>
<dbReference type="Pfam" id="PF00078">
    <property type="entry name" value="RVT_1"/>
    <property type="match status" value="1"/>
</dbReference>
<comment type="caution">
    <text evidence="4">The sequence shown here is derived from an EMBL/GenBank/DDBJ whole genome shotgun (WGS) entry which is preliminary data.</text>
</comment>
<dbReference type="Gene3D" id="3.60.10.10">
    <property type="entry name" value="Endonuclease/exonuclease/phosphatase"/>
    <property type="match status" value="1"/>
</dbReference>
<feature type="domain" description="Reverse transcriptase zinc-binding" evidence="3">
    <location>
        <begin position="784"/>
        <end position="866"/>
    </location>
</feature>
<organism evidence="4 5">
    <name type="scientific">Centaurea solstitialis</name>
    <name type="common">yellow star-thistle</name>
    <dbReference type="NCBI Taxonomy" id="347529"/>
    <lineage>
        <taxon>Eukaryota</taxon>
        <taxon>Viridiplantae</taxon>
        <taxon>Streptophyta</taxon>
        <taxon>Embryophyta</taxon>
        <taxon>Tracheophyta</taxon>
        <taxon>Spermatophyta</taxon>
        <taxon>Magnoliopsida</taxon>
        <taxon>eudicotyledons</taxon>
        <taxon>Gunneridae</taxon>
        <taxon>Pentapetalae</taxon>
        <taxon>asterids</taxon>
        <taxon>campanulids</taxon>
        <taxon>Asterales</taxon>
        <taxon>Asteraceae</taxon>
        <taxon>Carduoideae</taxon>
        <taxon>Cardueae</taxon>
        <taxon>Centaureinae</taxon>
        <taxon>Centaurea</taxon>
    </lineage>
</organism>
<dbReference type="SUPFAM" id="SSF56219">
    <property type="entry name" value="DNase I-like"/>
    <property type="match status" value="1"/>
</dbReference>
<keyword evidence="5" id="KW-1185">Reference proteome</keyword>
<dbReference type="SUPFAM" id="SSF56672">
    <property type="entry name" value="DNA/RNA polymerases"/>
    <property type="match status" value="1"/>
</dbReference>
<evidence type="ECO:0000313" key="5">
    <source>
        <dbReference type="Proteomes" id="UP001172457"/>
    </source>
</evidence>
<dbReference type="GO" id="GO:0003824">
    <property type="term" value="F:catalytic activity"/>
    <property type="evidence" value="ECO:0007669"/>
    <property type="project" value="InterPro"/>
</dbReference>
<protein>
    <recommendedName>
        <fullName evidence="6">Reverse transcriptase domain-containing protein</fullName>
    </recommendedName>
</protein>
<dbReference type="InterPro" id="IPR036691">
    <property type="entry name" value="Endo/exonu/phosph_ase_sf"/>
</dbReference>